<comment type="caution">
    <text evidence="1">The sequence shown here is derived from an EMBL/GenBank/DDBJ whole genome shotgun (WGS) entry which is preliminary data.</text>
</comment>
<accession>A0A644YXX4</accession>
<gene>
    <name evidence="1" type="ORF">SDC9_80030</name>
</gene>
<dbReference type="AlphaFoldDB" id="A0A644YXX4"/>
<evidence type="ECO:0000313" key="1">
    <source>
        <dbReference type="EMBL" id="MPM33455.1"/>
    </source>
</evidence>
<organism evidence="1">
    <name type="scientific">bioreactor metagenome</name>
    <dbReference type="NCBI Taxonomy" id="1076179"/>
    <lineage>
        <taxon>unclassified sequences</taxon>
        <taxon>metagenomes</taxon>
        <taxon>ecological metagenomes</taxon>
    </lineage>
</organism>
<reference evidence="1" key="1">
    <citation type="submission" date="2019-08" db="EMBL/GenBank/DDBJ databases">
        <authorList>
            <person name="Kucharzyk K."/>
            <person name="Murdoch R.W."/>
            <person name="Higgins S."/>
            <person name="Loffler F."/>
        </authorList>
    </citation>
    <scope>NUCLEOTIDE SEQUENCE</scope>
</reference>
<proteinExistence type="predicted"/>
<dbReference type="EMBL" id="VSSQ01006665">
    <property type="protein sequence ID" value="MPM33455.1"/>
    <property type="molecule type" value="Genomic_DNA"/>
</dbReference>
<protein>
    <submittedName>
        <fullName evidence="1">Uncharacterized protein</fullName>
    </submittedName>
</protein>
<sequence length="71" mass="8440">MEGGISSRSYLPITEVEVFINFASSPWGFFFVKQLYDNSCVFVHLLYEYLSIYIYINDNYVYREFKGNVNQ</sequence>
<name>A0A644YXX4_9ZZZZ</name>